<comment type="caution">
    <text evidence="1">The sequence shown here is derived from an EMBL/GenBank/DDBJ whole genome shotgun (WGS) entry which is preliminary data.</text>
</comment>
<dbReference type="RefSeq" id="WP_124618596.1">
    <property type="nucleotide sequence ID" value="NZ_QTQX01000013.1"/>
</dbReference>
<protein>
    <recommendedName>
        <fullName evidence="3">Restriction endonuclease type IV Mrr domain-containing protein</fullName>
    </recommendedName>
</protein>
<dbReference type="Proteomes" id="UP000269271">
    <property type="component" value="Unassembled WGS sequence"/>
</dbReference>
<dbReference type="EMBL" id="QTQX01000013">
    <property type="protein sequence ID" value="RQT26130.1"/>
    <property type="molecule type" value="Genomic_DNA"/>
</dbReference>
<evidence type="ECO:0000313" key="1">
    <source>
        <dbReference type="EMBL" id="RQT26130.1"/>
    </source>
</evidence>
<sequence length="179" mass="19323">MAKKKADPTWKTYEQIAAFVLNQCAAEFGLSRFEGKQDVAGKSGTEWEVDARGWTEGNTAHFLVECKKYSTTAISQAITGSLVYSIQDTGAGGGFLVSPKGLQSGAKLVAAATNIIEIKLDPKSTTAAYFGEWLGKLHVGINEDASVRLSEHVLIQSIDEDGNRTVAYDSDNDDKPNEM</sequence>
<evidence type="ECO:0008006" key="3">
    <source>
        <dbReference type="Google" id="ProtNLM"/>
    </source>
</evidence>
<accession>A0A3N8QSD5</accession>
<dbReference type="InterPro" id="IPR011335">
    <property type="entry name" value="Restrct_endonuc-II-like"/>
</dbReference>
<dbReference type="AlphaFoldDB" id="A0A3N8QSD5"/>
<organism evidence="1 2">
    <name type="scientific">Burkholderia contaminans</name>
    <dbReference type="NCBI Taxonomy" id="488447"/>
    <lineage>
        <taxon>Bacteria</taxon>
        <taxon>Pseudomonadati</taxon>
        <taxon>Pseudomonadota</taxon>
        <taxon>Betaproteobacteria</taxon>
        <taxon>Burkholderiales</taxon>
        <taxon>Burkholderiaceae</taxon>
        <taxon>Burkholderia</taxon>
        <taxon>Burkholderia cepacia complex</taxon>
    </lineage>
</organism>
<proteinExistence type="predicted"/>
<evidence type="ECO:0000313" key="2">
    <source>
        <dbReference type="Proteomes" id="UP000269271"/>
    </source>
</evidence>
<gene>
    <name evidence="1" type="ORF">DF037_20795</name>
</gene>
<dbReference type="SUPFAM" id="SSF52980">
    <property type="entry name" value="Restriction endonuclease-like"/>
    <property type="match status" value="1"/>
</dbReference>
<name>A0A3N8QSD5_9BURK</name>
<reference evidence="1 2" key="1">
    <citation type="submission" date="2018-08" db="EMBL/GenBank/DDBJ databases">
        <title>Comparative analysis of Burkholderia isolates from Puerto Rico.</title>
        <authorList>
            <person name="Hall C."/>
            <person name="Sahl J."/>
            <person name="Wagner D."/>
        </authorList>
    </citation>
    <scope>NUCLEOTIDE SEQUENCE [LARGE SCALE GENOMIC DNA]</scope>
    <source>
        <strain evidence="1 2">Bp9001</strain>
    </source>
</reference>